<proteinExistence type="predicted"/>
<dbReference type="Proteomes" id="UP000199409">
    <property type="component" value="Unassembled WGS sequence"/>
</dbReference>
<evidence type="ECO:0000313" key="3">
    <source>
        <dbReference type="EMBL" id="SEA74448.1"/>
    </source>
</evidence>
<dbReference type="InterPro" id="IPR054539">
    <property type="entry name" value="Beta-prop_PDH"/>
</dbReference>
<gene>
    <name evidence="3" type="ORF">SAMN05660420_03029</name>
</gene>
<dbReference type="STRING" id="37625.SAMN05660420_03029"/>
<dbReference type="PANTHER" id="PTHR33546:SF1">
    <property type="entry name" value="LARGE, MULTIFUNCTIONAL SECRETED PROTEIN"/>
    <property type="match status" value="1"/>
</dbReference>
<dbReference type="InterPro" id="IPR011041">
    <property type="entry name" value="Quinoprot_gluc/sorb_DH_b-prop"/>
</dbReference>
<keyword evidence="1" id="KW-1133">Transmembrane helix</keyword>
<dbReference type="SUPFAM" id="SSF50952">
    <property type="entry name" value="Soluble quinoprotein glucose dehydrogenase"/>
    <property type="match status" value="1"/>
</dbReference>
<feature type="transmembrane region" description="Helical" evidence="1">
    <location>
        <begin position="57"/>
        <end position="76"/>
    </location>
</feature>
<feature type="domain" description="Pyrroloquinoline quinone-dependent pyranose dehydrogenase beta-propeller" evidence="2">
    <location>
        <begin position="136"/>
        <end position="453"/>
    </location>
</feature>
<reference evidence="3 4" key="1">
    <citation type="submission" date="2016-10" db="EMBL/GenBank/DDBJ databases">
        <authorList>
            <person name="de Groot N.N."/>
        </authorList>
    </citation>
    <scope>NUCLEOTIDE SEQUENCE [LARGE SCALE GENOMIC DNA]</scope>
    <source>
        <strain evidence="3 4">DSM 7343</strain>
    </source>
</reference>
<keyword evidence="4" id="KW-1185">Reference proteome</keyword>
<dbReference type="PANTHER" id="PTHR33546">
    <property type="entry name" value="LARGE, MULTIFUNCTIONAL SECRETED PROTEIN-RELATED"/>
    <property type="match status" value="1"/>
</dbReference>
<dbReference type="RefSeq" id="WP_092350360.1">
    <property type="nucleotide sequence ID" value="NZ_FNQN01000011.1"/>
</dbReference>
<dbReference type="AlphaFoldDB" id="A0A1H4DPK8"/>
<dbReference type="Gene3D" id="2.120.10.30">
    <property type="entry name" value="TolB, C-terminal domain"/>
    <property type="match status" value="1"/>
</dbReference>
<sequence length="457" mass="50599">MKRQLLLASGCSMLLAGWFSAFLLNTVPQYSSLYIIGPTLLLGIGMAVIRKTAGVKLTVVTMGLTALAALLAMNQLNPDKALNLSAIQRDNDVPALTGELTSIMIREADRVDPFAVPRWMETFADVDIQLFARLPGPPRMMAFDSRGHLYVTIPKLGAIYQLTDADNDGYSEQPVLFHVGMDYPHGLIWSDDKLYVAETSQVLELRDTNQDDQADNIRIVVDDLPDDGGHLTRSLAMGQDGFLYLSIGSRCNACEEINPWRATILKVNPETGRTSIFARGLRNTVGLSFSADGETLWGSDNGRDRLGDEIPPDEINQIVESGDYGWPFCFGQQLIDPELGSFERCQQTVASQVDLPAHSAPLGITFGDRLDAPEEYKNSLYVALHGSWDATEPKGYELIRIPYDQHLLQKHGEKFLSGWLSQGKVWGRPVDPVVGPDGNLYLSDDRANAIYRISWKH</sequence>
<protein>
    <submittedName>
        <fullName evidence="3">Glucose/arabinose dehydrogenase, beta-propeller fold</fullName>
    </submittedName>
</protein>
<dbReference type="InterPro" id="IPR011042">
    <property type="entry name" value="6-blade_b-propeller_TolB-like"/>
</dbReference>
<evidence type="ECO:0000259" key="2">
    <source>
        <dbReference type="Pfam" id="PF22807"/>
    </source>
</evidence>
<dbReference type="EMBL" id="FNQN01000011">
    <property type="protein sequence ID" value="SEA74448.1"/>
    <property type="molecule type" value="Genomic_DNA"/>
</dbReference>
<dbReference type="OrthoDB" id="9770043at2"/>
<name>A0A1H4DPK8_9BACT</name>
<organism evidence="3 4">
    <name type="scientific">Desulfuromusa kysingii</name>
    <dbReference type="NCBI Taxonomy" id="37625"/>
    <lineage>
        <taxon>Bacteria</taxon>
        <taxon>Pseudomonadati</taxon>
        <taxon>Thermodesulfobacteriota</taxon>
        <taxon>Desulfuromonadia</taxon>
        <taxon>Desulfuromonadales</taxon>
        <taxon>Geopsychrobacteraceae</taxon>
        <taxon>Desulfuromusa</taxon>
    </lineage>
</organism>
<feature type="transmembrane region" description="Helical" evidence="1">
    <location>
        <begin position="31"/>
        <end position="50"/>
    </location>
</feature>
<accession>A0A1H4DPK8</accession>
<keyword evidence="1" id="KW-0472">Membrane</keyword>
<evidence type="ECO:0000256" key="1">
    <source>
        <dbReference type="SAM" id="Phobius"/>
    </source>
</evidence>
<keyword evidence="1" id="KW-0812">Transmembrane</keyword>
<dbReference type="Pfam" id="PF22807">
    <property type="entry name" value="TrAA12"/>
    <property type="match status" value="1"/>
</dbReference>
<evidence type="ECO:0000313" key="4">
    <source>
        <dbReference type="Proteomes" id="UP000199409"/>
    </source>
</evidence>